<organism evidence="13 14">
    <name type="scientific">Popillia japonica</name>
    <name type="common">Japanese beetle</name>
    <dbReference type="NCBI Taxonomy" id="7064"/>
    <lineage>
        <taxon>Eukaryota</taxon>
        <taxon>Metazoa</taxon>
        <taxon>Ecdysozoa</taxon>
        <taxon>Arthropoda</taxon>
        <taxon>Hexapoda</taxon>
        <taxon>Insecta</taxon>
        <taxon>Pterygota</taxon>
        <taxon>Neoptera</taxon>
        <taxon>Endopterygota</taxon>
        <taxon>Coleoptera</taxon>
        <taxon>Polyphaga</taxon>
        <taxon>Scarabaeiformia</taxon>
        <taxon>Scarabaeidae</taxon>
        <taxon>Rutelinae</taxon>
        <taxon>Popillia</taxon>
    </lineage>
</organism>
<comment type="caution">
    <text evidence="13">The sequence shown here is derived from an EMBL/GenBank/DDBJ whole genome shotgun (WGS) entry which is preliminary data.</text>
</comment>
<dbReference type="InterPro" id="IPR038377">
    <property type="entry name" value="Na/Glc_symporter_sf"/>
</dbReference>
<feature type="transmembrane region" description="Helical" evidence="12">
    <location>
        <begin position="391"/>
        <end position="410"/>
    </location>
</feature>
<feature type="transmembrane region" description="Helical" evidence="12">
    <location>
        <begin position="416"/>
        <end position="441"/>
    </location>
</feature>
<dbReference type="GO" id="GO:0015293">
    <property type="term" value="F:symporter activity"/>
    <property type="evidence" value="ECO:0007669"/>
    <property type="project" value="TreeGrafter"/>
</dbReference>
<evidence type="ECO:0000256" key="8">
    <source>
        <dbReference type="ARBA" id="ARBA00023065"/>
    </source>
</evidence>
<keyword evidence="5 12" id="KW-0812">Transmembrane</keyword>
<evidence type="ECO:0000256" key="1">
    <source>
        <dbReference type="ARBA" id="ARBA00004651"/>
    </source>
</evidence>
<dbReference type="Pfam" id="PF00474">
    <property type="entry name" value="SSF"/>
    <property type="match status" value="1"/>
</dbReference>
<dbReference type="GO" id="GO:0006814">
    <property type="term" value="P:sodium ion transport"/>
    <property type="evidence" value="ECO:0007669"/>
    <property type="project" value="UniProtKB-KW"/>
</dbReference>
<feature type="transmembrane region" description="Helical" evidence="12">
    <location>
        <begin position="448"/>
        <end position="465"/>
    </location>
</feature>
<evidence type="ECO:0000256" key="6">
    <source>
        <dbReference type="ARBA" id="ARBA00022989"/>
    </source>
</evidence>
<name>A0AAW1KMT5_POPJA</name>
<gene>
    <name evidence="13" type="ORF">QE152_g19836</name>
</gene>
<evidence type="ECO:0000256" key="10">
    <source>
        <dbReference type="ARBA" id="ARBA00023201"/>
    </source>
</evidence>
<feature type="transmembrane region" description="Helical" evidence="12">
    <location>
        <begin position="136"/>
        <end position="161"/>
    </location>
</feature>
<feature type="transmembrane region" description="Helical" evidence="12">
    <location>
        <begin position="167"/>
        <end position="186"/>
    </location>
</feature>
<accession>A0AAW1KMT5</accession>
<dbReference type="EMBL" id="JASPKY010000191">
    <property type="protein sequence ID" value="KAK9722156.1"/>
    <property type="molecule type" value="Genomic_DNA"/>
</dbReference>
<dbReference type="Proteomes" id="UP001458880">
    <property type="component" value="Unassembled WGS sequence"/>
</dbReference>
<reference evidence="13 14" key="1">
    <citation type="journal article" date="2024" name="BMC Genomics">
        <title>De novo assembly and annotation of Popillia japonica's genome with initial clues to its potential as an invasive pest.</title>
        <authorList>
            <person name="Cucini C."/>
            <person name="Boschi S."/>
            <person name="Funari R."/>
            <person name="Cardaioli E."/>
            <person name="Iannotti N."/>
            <person name="Marturano G."/>
            <person name="Paoli F."/>
            <person name="Bruttini M."/>
            <person name="Carapelli A."/>
            <person name="Frati F."/>
            <person name="Nardi F."/>
        </authorList>
    </citation>
    <scope>NUCLEOTIDE SEQUENCE [LARGE SCALE GENOMIC DNA]</scope>
    <source>
        <strain evidence="13">DMR45628</strain>
    </source>
</reference>
<dbReference type="GO" id="GO:0005886">
    <property type="term" value="C:plasma membrane"/>
    <property type="evidence" value="ECO:0007669"/>
    <property type="project" value="UniProtKB-SubCell"/>
</dbReference>
<keyword evidence="10" id="KW-0739">Sodium transport</keyword>
<comment type="subcellular location">
    <subcellularLocation>
        <location evidence="1">Cell membrane</location>
        <topology evidence="1">Multi-pass membrane protein</topology>
    </subcellularLocation>
</comment>
<dbReference type="CDD" id="cd11492">
    <property type="entry name" value="SLC5sbd_NIS-SMVT"/>
    <property type="match status" value="1"/>
</dbReference>
<dbReference type="InterPro" id="IPR001734">
    <property type="entry name" value="Na/solute_symporter"/>
</dbReference>
<keyword evidence="3" id="KW-0813">Transport</keyword>
<feature type="transmembrane region" description="Helical" evidence="12">
    <location>
        <begin position="92"/>
        <end position="115"/>
    </location>
</feature>
<evidence type="ECO:0000256" key="7">
    <source>
        <dbReference type="ARBA" id="ARBA00023053"/>
    </source>
</evidence>
<feature type="transmembrane region" description="Helical" evidence="12">
    <location>
        <begin position="62"/>
        <end position="80"/>
    </location>
</feature>
<evidence type="ECO:0000256" key="12">
    <source>
        <dbReference type="SAM" id="Phobius"/>
    </source>
</evidence>
<feature type="transmembrane region" description="Helical" evidence="12">
    <location>
        <begin position="20"/>
        <end position="42"/>
    </location>
</feature>
<keyword evidence="7" id="KW-0915">Sodium</keyword>
<evidence type="ECO:0000256" key="9">
    <source>
        <dbReference type="ARBA" id="ARBA00023136"/>
    </source>
</evidence>
<keyword evidence="4" id="KW-1003">Cell membrane</keyword>
<keyword evidence="6 12" id="KW-1133">Transmembrane helix</keyword>
<dbReference type="NCBIfam" id="TIGR00813">
    <property type="entry name" value="sss"/>
    <property type="match status" value="1"/>
</dbReference>
<evidence type="ECO:0000256" key="4">
    <source>
        <dbReference type="ARBA" id="ARBA00022475"/>
    </source>
</evidence>
<dbReference type="PANTHER" id="PTHR42985:SF21">
    <property type="entry name" value="SODIUM-DEPENDENT MULTIVITAMIN TRANSPORTER-LIKE PROTEIN"/>
    <property type="match status" value="1"/>
</dbReference>
<evidence type="ECO:0000313" key="14">
    <source>
        <dbReference type="Proteomes" id="UP001458880"/>
    </source>
</evidence>
<dbReference type="Gene3D" id="1.20.1730.10">
    <property type="entry name" value="Sodium/glucose cotransporter"/>
    <property type="match status" value="1"/>
</dbReference>
<evidence type="ECO:0000313" key="13">
    <source>
        <dbReference type="EMBL" id="KAK9722156.1"/>
    </source>
</evidence>
<comment type="similarity">
    <text evidence="2 11">Belongs to the sodium:solute symporter (SSF) (TC 2.A.21) family.</text>
</comment>
<protein>
    <submittedName>
        <fullName evidence="13">Sodium:solute symporter family</fullName>
    </submittedName>
</protein>
<sequence>MNNSEDVLNNFTMHNIYFSWFDYAYFGIMLGVSVVIGIYFGIFKGQSSADEYLLGGKEMNPIAVGISLVASSVSGVTLLAVPADVYKYGVGYWFACYAQVMVITITYFVYLPVFYDLEITSIFEYLKIRFNKKLQILASVLFAIGNFLFLPIVIYIPALALSQATGLSVHFITPAACGICIFYTTIGGLKTVVWTDTLQFLAMIISLIAVFTLGVVSAGGIKNIWNKADETGRLELSFNLDFTERETIWSALIGMTMMWLREITINQEFIQKCLSLRTYKDVKLTVWIYGAGKIVMISFSVFTGFIIFAKYWSCDPLTTGVVQRADQLLPYYVMEVAHSIPGLPGLFVAGIFSAALSTLSALMNCLSGTIYNDFMSPFMPKNISQKRVSTILKWLVVIIGIINTALVFVVEKLGDMLALSFSLSGITAGAMVGIFSVGMLLPMVNSTGALSGGIASLLAMAWMVFGRQWYESSGRIKYPTKPFYTHGCQNVTNSTLENMKSVPITAPEDIFILYRISFYWYCTIGVTITVLVSVIISALTKEKGHQVQRKCISPVARFLLPKEPVYSDVFCTIEDSLKQKNKK</sequence>
<evidence type="ECO:0000256" key="11">
    <source>
        <dbReference type="RuleBase" id="RU362091"/>
    </source>
</evidence>
<feature type="transmembrane region" description="Helical" evidence="12">
    <location>
        <begin position="286"/>
        <end position="309"/>
    </location>
</feature>
<dbReference type="InterPro" id="IPR051163">
    <property type="entry name" value="Sodium:Solute_Symporter_SSF"/>
</dbReference>
<proteinExistence type="inferred from homology"/>
<feature type="transmembrane region" description="Helical" evidence="12">
    <location>
        <begin position="346"/>
        <end position="371"/>
    </location>
</feature>
<dbReference type="PROSITE" id="PS50283">
    <property type="entry name" value="NA_SOLUT_SYMP_3"/>
    <property type="match status" value="1"/>
</dbReference>
<keyword evidence="8" id="KW-0406">Ion transport</keyword>
<evidence type="ECO:0000256" key="5">
    <source>
        <dbReference type="ARBA" id="ARBA00022692"/>
    </source>
</evidence>
<feature type="transmembrane region" description="Helical" evidence="12">
    <location>
        <begin position="198"/>
        <end position="221"/>
    </location>
</feature>
<feature type="transmembrane region" description="Helical" evidence="12">
    <location>
        <begin position="247"/>
        <end position="265"/>
    </location>
</feature>
<keyword evidence="9 12" id="KW-0472">Membrane</keyword>
<dbReference type="PANTHER" id="PTHR42985">
    <property type="entry name" value="SODIUM-COUPLED MONOCARBOXYLATE TRANSPORTER"/>
    <property type="match status" value="1"/>
</dbReference>
<dbReference type="AlphaFoldDB" id="A0AAW1KMT5"/>
<evidence type="ECO:0000256" key="3">
    <source>
        <dbReference type="ARBA" id="ARBA00022448"/>
    </source>
</evidence>
<keyword evidence="14" id="KW-1185">Reference proteome</keyword>
<feature type="transmembrane region" description="Helical" evidence="12">
    <location>
        <begin position="518"/>
        <end position="540"/>
    </location>
</feature>
<evidence type="ECO:0000256" key="2">
    <source>
        <dbReference type="ARBA" id="ARBA00006434"/>
    </source>
</evidence>